<gene>
    <name evidence="2" type="ORF">POPTR_009G008000</name>
</gene>
<accession>U5G026</accession>
<dbReference type="EMBL" id="CM009298">
    <property type="protein sequence ID" value="PNT18866.1"/>
    <property type="molecule type" value="Genomic_DNA"/>
</dbReference>
<evidence type="ECO:0000313" key="3">
    <source>
        <dbReference type="Proteomes" id="UP000006729"/>
    </source>
</evidence>
<organism evidence="2 3">
    <name type="scientific">Populus trichocarpa</name>
    <name type="common">Western balsam poplar</name>
    <name type="synonym">Populus balsamifera subsp. trichocarpa</name>
    <dbReference type="NCBI Taxonomy" id="3694"/>
    <lineage>
        <taxon>Eukaryota</taxon>
        <taxon>Viridiplantae</taxon>
        <taxon>Streptophyta</taxon>
        <taxon>Embryophyta</taxon>
        <taxon>Tracheophyta</taxon>
        <taxon>Spermatophyta</taxon>
        <taxon>Magnoliopsida</taxon>
        <taxon>eudicotyledons</taxon>
        <taxon>Gunneridae</taxon>
        <taxon>Pentapetalae</taxon>
        <taxon>rosids</taxon>
        <taxon>fabids</taxon>
        <taxon>Malpighiales</taxon>
        <taxon>Salicaceae</taxon>
        <taxon>Saliceae</taxon>
        <taxon>Populus</taxon>
    </lineage>
</organism>
<protein>
    <submittedName>
        <fullName evidence="2">Uncharacterized protein</fullName>
    </submittedName>
</protein>
<keyword evidence="3" id="KW-1185">Reference proteome</keyword>
<dbReference type="Proteomes" id="UP000006729">
    <property type="component" value="Chromosome 9"/>
</dbReference>
<dbReference type="HOGENOM" id="CLU_2516865_0_0_1"/>
<name>U5G026_POPTR</name>
<evidence type="ECO:0000313" key="2">
    <source>
        <dbReference type="EMBL" id="PNT18866.1"/>
    </source>
</evidence>
<dbReference type="InParanoid" id="U5G026"/>
<feature type="region of interest" description="Disordered" evidence="1">
    <location>
        <begin position="29"/>
        <end position="60"/>
    </location>
</feature>
<evidence type="ECO:0000256" key="1">
    <source>
        <dbReference type="SAM" id="MobiDB-lite"/>
    </source>
</evidence>
<proteinExistence type="predicted"/>
<feature type="compositionally biased region" description="Polar residues" evidence="1">
    <location>
        <begin position="39"/>
        <end position="57"/>
    </location>
</feature>
<reference evidence="2 3" key="1">
    <citation type="journal article" date="2006" name="Science">
        <title>The genome of black cottonwood, Populus trichocarpa (Torr. &amp; Gray).</title>
        <authorList>
            <person name="Tuskan G.A."/>
            <person name="Difazio S."/>
            <person name="Jansson S."/>
            <person name="Bohlmann J."/>
            <person name="Grigoriev I."/>
            <person name="Hellsten U."/>
            <person name="Putnam N."/>
            <person name="Ralph S."/>
            <person name="Rombauts S."/>
            <person name="Salamov A."/>
            <person name="Schein J."/>
            <person name="Sterck L."/>
            <person name="Aerts A."/>
            <person name="Bhalerao R.R."/>
            <person name="Bhalerao R.P."/>
            <person name="Blaudez D."/>
            <person name="Boerjan W."/>
            <person name="Brun A."/>
            <person name="Brunner A."/>
            <person name="Busov V."/>
            <person name="Campbell M."/>
            <person name="Carlson J."/>
            <person name="Chalot M."/>
            <person name="Chapman J."/>
            <person name="Chen G.L."/>
            <person name="Cooper D."/>
            <person name="Coutinho P.M."/>
            <person name="Couturier J."/>
            <person name="Covert S."/>
            <person name="Cronk Q."/>
            <person name="Cunningham R."/>
            <person name="Davis J."/>
            <person name="Degroeve S."/>
            <person name="Dejardin A."/>
            <person name="Depamphilis C."/>
            <person name="Detter J."/>
            <person name="Dirks B."/>
            <person name="Dubchak I."/>
            <person name="Duplessis S."/>
            <person name="Ehlting J."/>
            <person name="Ellis B."/>
            <person name="Gendler K."/>
            <person name="Goodstein D."/>
            <person name="Gribskov M."/>
            <person name="Grimwood J."/>
            <person name="Groover A."/>
            <person name="Gunter L."/>
            <person name="Hamberger B."/>
            <person name="Heinze B."/>
            <person name="Helariutta Y."/>
            <person name="Henrissat B."/>
            <person name="Holligan D."/>
            <person name="Holt R."/>
            <person name="Huang W."/>
            <person name="Islam-Faridi N."/>
            <person name="Jones S."/>
            <person name="Jones-Rhoades M."/>
            <person name="Jorgensen R."/>
            <person name="Joshi C."/>
            <person name="Kangasjarvi J."/>
            <person name="Karlsson J."/>
            <person name="Kelleher C."/>
            <person name="Kirkpatrick R."/>
            <person name="Kirst M."/>
            <person name="Kohler A."/>
            <person name="Kalluri U."/>
            <person name="Larimer F."/>
            <person name="Leebens-Mack J."/>
            <person name="Leple J.C."/>
            <person name="Locascio P."/>
            <person name="Lou Y."/>
            <person name="Lucas S."/>
            <person name="Martin F."/>
            <person name="Montanini B."/>
            <person name="Napoli C."/>
            <person name="Nelson D.R."/>
            <person name="Nelson C."/>
            <person name="Nieminen K."/>
            <person name="Nilsson O."/>
            <person name="Pereda V."/>
            <person name="Peter G."/>
            <person name="Philippe R."/>
            <person name="Pilate G."/>
            <person name="Poliakov A."/>
            <person name="Razumovskaya J."/>
            <person name="Richardson P."/>
            <person name="Rinaldi C."/>
            <person name="Ritland K."/>
            <person name="Rouze P."/>
            <person name="Ryaboy D."/>
            <person name="Schmutz J."/>
            <person name="Schrader J."/>
            <person name="Segerman B."/>
            <person name="Shin H."/>
            <person name="Siddiqui A."/>
            <person name="Sterky F."/>
            <person name="Terry A."/>
            <person name="Tsai C.J."/>
            <person name="Uberbacher E."/>
            <person name="Unneberg P."/>
            <person name="Vahala J."/>
            <person name="Wall K."/>
            <person name="Wessler S."/>
            <person name="Yang G."/>
            <person name="Yin T."/>
            <person name="Douglas C."/>
            <person name="Marra M."/>
            <person name="Sandberg G."/>
            <person name="Van de Peer Y."/>
            <person name="Rokhsar D."/>
        </authorList>
    </citation>
    <scope>NUCLEOTIDE SEQUENCE [LARGE SCALE GENOMIC DNA]</scope>
    <source>
        <strain evidence="3">cv. Nisqually</strain>
    </source>
</reference>
<sequence>MDCKYKNQDCDSYFLATIVSSITTVQNNPTVHPNRVRDTNCTTEMSKFQTPATQPNLSERGKDPNILIKITFNTCNPKIMNYIYH</sequence>
<dbReference type="AlphaFoldDB" id="U5G026"/>